<accession>A0ACC0XYP0</accession>
<reference evidence="2" key="1">
    <citation type="journal article" date="2023" name="G3 (Bethesda)">
        <title>Genome assembly and association tests identify interacting loci associated with vigor, precocity, and sex in interspecific pistachio rootstocks.</title>
        <authorList>
            <person name="Palmer W."/>
            <person name="Jacygrad E."/>
            <person name="Sagayaradj S."/>
            <person name="Cavanaugh K."/>
            <person name="Han R."/>
            <person name="Bertier L."/>
            <person name="Beede B."/>
            <person name="Kafkas S."/>
            <person name="Golino D."/>
            <person name="Preece J."/>
            <person name="Michelmore R."/>
        </authorList>
    </citation>
    <scope>NUCLEOTIDE SEQUENCE [LARGE SCALE GENOMIC DNA]</scope>
</reference>
<organism evidence="1 2">
    <name type="scientific">Pistacia integerrima</name>
    <dbReference type="NCBI Taxonomy" id="434235"/>
    <lineage>
        <taxon>Eukaryota</taxon>
        <taxon>Viridiplantae</taxon>
        <taxon>Streptophyta</taxon>
        <taxon>Embryophyta</taxon>
        <taxon>Tracheophyta</taxon>
        <taxon>Spermatophyta</taxon>
        <taxon>Magnoliopsida</taxon>
        <taxon>eudicotyledons</taxon>
        <taxon>Gunneridae</taxon>
        <taxon>Pentapetalae</taxon>
        <taxon>rosids</taxon>
        <taxon>malvids</taxon>
        <taxon>Sapindales</taxon>
        <taxon>Anacardiaceae</taxon>
        <taxon>Pistacia</taxon>
    </lineage>
</organism>
<evidence type="ECO:0000313" key="1">
    <source>
        <dbReference type="EMBL" id="KAJ0027231.1"/>
    </source>
</evidence>
<sequence>MSPAMAFSTSDDEMRKTNDDYDHVTESQYQKGVKHLHEIGISRVPRRYILPDSDRPNAVYNRVNHLNDATPNLKLPIIEFSELLGPNRVQVLKSIAKACEEYGFFQIVNHGIPLGVISNMIDVSSRFFALPFEERAKYMSSDMKAPVRYGTSFNQNKDSVFCWRDFLKLMCHPTEDVLPHWPSSPADWRRLAAAYAKETKYLFLMLVEAILESLGIFSNGRYKSVLHRVLVNSAKSRISVASLHSLPINSMVKPSPKLIDKANPRRYKDTDFASFLEYISSCEPKRKNFLETRKLNN</sequence>
<evidence type="ECO:0000313" key="2">
    <source>
        <dbReference type="Proteomes" id="UP001163603"/>
    </source>
</evidence>
<keyword evidence="2" id="KW-1185">Reference proteome</keyword>
<dbReference type="EMBL" id="CM047744">
    <property type="protein sequence ID" value="KAJ0027231.1"/>
    <property type="molecule type" value="Genomic_DNA"/>
</dbReference>
<dbReference type="Proteomes" id="UP001163603">
    <property type="component" value="Chromosome 9"/>
</dbReference>
<proteinExistence type="predicted"/>
<protein>
    <submittedName>
        <fullName evidence="1">Uncharacterized protein</fullName>
    </submittedName>
</protein>
<comment type="caution">
    <text evidence="1">The sequence shown here is derived from an EMBL/GenBank/DDBJ whole genome shotgun (WGS) entry which is preliminary data.</text>
</comment>
<gene>
    <name evidence="1" type="ORF">Pint_35785</name>
</gene>
<name>A0ACC0XYP0_9ROSI</name>